<keyword evidence="1" id="KW-0695">RNA-directed DNA polymerase</keyword>
<sequence>MSSPSGPIEVVVCLVVVGLKGFRVPSSLLGQFRSNPRGRGPKLIKILKLKKGPGLDRVNNKAIKCFSAPLVVLLVVIFNACIKNCHFPETWKKAVIIGILKPEKPRDFPTSYKPICLLSGLGTLFKKVLKARLSDHLLGNGLLI</sequence>
<dbReference type="GO" id="GO:0003964">
    <property type="term" value="F:RNA-directed DNA polymerase activity"/>
    <property type="evidence" value="ECO:0007669"/>
    <property type="project" value="UniProtKB-KW"/>
</dbReference>
<reference evidence="1 2" key="1">
    <citation type="journal article" date="2019" name="Commun. Biol.">
        <title>The bagworm genome reveals a unique fibroin gene that provides high tensile strength.</title>
        <authorList>
            <person name="Kono N."/>
            <person name="Nakamura H."/>
            <person name="Ohtoshi R."/>
            <person name="Tomita M."/>
            <person name="Numata K."/>
            <person name="Arakawa K."/>
        </authorList>
    </citation>
    <scope>NUCLEOTIDE SEQUENCE [LARGE SCALE GENOMIC DNA]</scope>
</reference>
<proteinExistence type="predicted"/>
<keyword evidence="2" id="KW-1185">Reference proteome</keyword>
<accession>A0A4C1VGG5</accession>
<name>A0A4C1VGG5_EUMVA</name>
<evidence type="ECO:0000313" key="2">
    <source>
        <dbReference type="Proteomes" id="UP000299102"/>
    </source>
</evidence>
<keyword evidence="1" id="KW-0808">Transferase</keyword>
<gene>
    <name evidence="1" type="primary">RTase</name>
    <name evidence="1" type="ORF">EVAR_19223_1</name>
</gene>
<evidence type="ECO:0000313" key="1">
    <source>
        <dbReference type="EMBL" id="GBP37094.1"/>
    </source>
</evidence>
<dbReference type="PANTHER" id="PTHR19446">
    <property type="entry name" value="REVERSE TRANSCRIPTASES"/>
    <property type="match status" value="1"/>
</dbReference>
<dbReference type="AlphaFoldDB" id="A0A4C1VGG5"/>
<comment type="caution">
    <text evidence="1">The sequence shown here is derived from an EMBL/GenBank/DDBJ whole genome shotgun (WGS) entry which is preliminary data.</text>
</comment>
<dbReference type="Proteomes" id="UP000299102">
    <property type="component" value="Unassembled WGS sequence"/>
</dbReference>
<organism evidence="1 2">
    <name type="scientific">Eumeta variegata</name>
    <name type="common">Bagworm moth</name>
    <name type="synonym">Eumeta japonica</name>
    <dbReference type="NCBI Taxonomy" id="151549"/>
    <lineage>
        <taxon>Eukaryota</taxon>
        <taxon>Metazoa</taxon>
        <taxon>Ecdysozoa</taxon>
        <taxon>Arthropoda</taxon>
        <taxon>Hexapoda</taxon>
        <taxon>Insecta</taxon>
        <taxon>Pterygota</taxon>
        <taxon>Neoptera</taxon>
        <taxon>Endopterygota</taxon>
        <taxon>Lepidoptera</taxon>
        <taxon>Glossata</taxon>
        <taxon>Ditrysia</taxon>
        <taxon>Tineoidea</taxon>
        <taxon>Psychidae</taxon>
        <taxon>Oiketicinae</taxon>
        <taxon>Eumeta</taxon>
    </lineage>
</organism>
<dbReference type="EMBL" id="BGZK01000328">
    <property type="protein sequence ID" value="GBP37094.1"/>
    <property type="molecule type" value="Genomic_DNA"/>
</dbReference>
<keyword evidence="1" id="KW-0548">Nucleotidyltransferase</keyword>
<protein>
    <submittedName>
        <fullName evidence="1">Probable RNA-directed DNA polymerase from transposon BS</fullName>
    </submittedName>
</protein>
<dbReference type="OrthoDB" id="6626419at2759"/>